<sequence>MPRADSGPAAEHNAGPAAEPPPGKHAAAKSRRRPEETVGTFPPEGSAAAADRDQPVPVRQWPIVVVLTLVAVGLAVTALDDFRPGVITIGVALLLGSLLRGVLPEVGMLAVRSRFTDIVVMGVLGSAIIVLALAAEPDPVITIPYVTDIARFFGRDQN</sequence>
<dbReference type="Pfam" id="PF11222">
    <property type="entry name" value="DUF3017"/>
    <property type="match status" value="1"/>
</dbReference>
<accession>A0ABV6V5U8</accession>
<dbReference type="InterPro" id="IPR021385">
    <property type="entry name" value="DUF3017"/>
</dbReference>
<protein>
    <submittedName>
        <fullName evidence="1">DUF3017 domain-containing protein</fullName>
    </submittedName>
</protein>
<gene>
    <name evidence="1" type="ORF">ACEZDG_07030</name>
</gene>
<keyword evidence="2" id="KW-1185">Reference proteome</keyword>
<dbReference type="EMBL" id="JBHEZX010000003">
    <property type="protein sequence ID" value="MFC1409033.1"/>
    <property type="molecule type" value="Genomic_DNA"/>
</dbReference>
<comment type="caution">
    <text evidence="1">The sequence shown here is derived from an EMBL/GenBank/DDBJ whole genome shotgun (WGS) entry which is preliminary data.</text>
</comment>
<name>A0ABV6V5U8_9ACTN</name>
<evidence type="ECO:0000313" key="1">
    <source>
        <dbReference type="EMBL" id="MFC1409033.1"/>
    </source>
</evidence>
<dbReference type="Proteomes" id="UP001592582">
    <property type="component" value="Unassembled WGS sequence"/>
</dbReference>
<proteinExistence type="predicted"/>
<evidence type="ECO:0000313" key="2">
    <source>
        <dbReference type="Proteomes" id="UP001592582"/>
    </source>
</evidence>
<reference evidence="1 2" key="1">
    <citation type="submission" date="2024-09" db="EMBL/GenBank/DDBJ databases">
        <authorList>
            <person name="Lee S.D."/>
        </authorList>
    </citation>
    <scope>NUCLEOTIDE SEQUENCE [LARGE SCALE GENOMIC DNA]</scope>
    <source>
        <strain evidence="1 2">N1-1</strain>
    </source>
</reference>
<organism evidence="1 2">
    <name type="scientific">Streptacidiphilus alkalitolerans</name>
    <dbReference type="NCBI Taxonomy" id="3342712"/>
    <lineage>
        <taxon>Bacteria</taxon>
        <taxon>Bacillati</taxon>
        <taxon>Actinomycetota</taxon>
        <taxon>Actinomycetes</taxon>
        <taxon>Kitasatosporales</taxon>
        <taxon>Streptomycetaceae</taxon>
        <taxon>Streptacidiphilus</taxon>
    </lineage>
</organism>